<name>A0ABT7IP96_9BURK</name>
<dbReference type="SMART" id="SM00450">
    <property type="entry name" value="RHOD"/>
    <property type="match status" value="1"/>
</dbReference>
<comment type="caution">
    <text evidence="2">The sequence shown here is derived from an EMBL/GenBank/DDBJ whole genome shotgun (WGS) entry which is preliminary data.</text>
</comment>
<evidence type="ECO:0000313" key="3">
    <source>
        <dbReference type="Proteomes" id="UP001165481"/>
    </source>
</evidence>
<evidence type="ECO:0000259" key="1">
    <source>
        <dbReference type="PROSITE" id="PS50206"/>
    </source>
</evidence>
<sequence length="116" mass="13337">MPQQKNLGGLAPQAALEYMEKTPDLVIVNVAGRGFYDRNHFEGEVNIPTEDLGEEESKKRLLALPKGRPVMLHCRRGRMVVGWFETLRQLRPDIPEVSYIAGVPPFDEYNDWKRGW</sequence>
<dbReference type="SUPFAM" id="SSF52821">
    <property type="entry name" value="Rhodanese/Cell cycle control phosphatase"/>
    <property type="match status" value="1"/>
</dbReference>
<dbReference type="Proteomes" id="UP001165481">
    <property type="component" value="Unassembled WGS sequence"/>
</dbReference>
<dbReference type="InterPro" id="IPR001763">
    <property type="entry name" value="Rhodanese-like_dom"/>
</dbReference>
<keyword evidence="3" id="KW-1185">Reference proteome</keyword>
<protein>
    <submittedName>
        <fullName evidence="2">Rhodanese-like domain-containing protein</fullName>
    </submittedName>
</protein>
<gene>
    <name evidence="2" type="ORF">MUN46_009675</name>
</gene>
<dbReference type="Gene3D" id="3.40.250.10">
    <property type="entry name" value="Rhodanese-like domain"/>
    <property type="match status" value="1"/>
</dbReference>
<dbReference type="PROSITE" id="PS50206">
    <property type="entry name" value="RHODANESE_3"/>
    <property type="match status" value="1"/>
</dbReference>
<proteinExistence type="predicted"/>
<dbReference type="RefSeq" id="WP_243377019.1">
    <property type="nucleotide sequence ID" value="NZ_JAKZJU020000001.1"/>
</dbReference>
<evidence type="ECO:0000313" key="2">
    <source>
        <dbReference type="EMBL" id="MDL2060203.1"/>
    </source>
</evidence>
<reference evidence="2" key="1">
    <citation type="submission" date="2023-03" db="EMBL/GenBank/DDBJ databases">
        <title>Mesosutterella sp. nov. isolated from porcine feces.</title>
        <authorList>
            <person name="Yu S."/>
        </authorList>
    </citation>
    <scope>NUCLEOTIDE SEQUENCE</scope>
    <source>
        <strain evidence="2">AGMB02718</strain>
    </source>
</reference>
<organism evidence="2 3">
    <name type="scientific">Mesosutterella faecium</name>
    <dbReference type="NCBI Taxonomy" id="2925194"/>
    <lineage>
        <taxon>Bacteria</taxon>
        <taxon>Pseudomonadati</taxon>
        <taxon>Pseudomonadota</taxon>
        <taxon>Betaproteobacteria</taxon>
        <taxon>Burkholderiales</taxon>
        <taxon>Sutterellaceae</taxon>
        <taxon>Mesosutterella</taxon>
    </lineage>
</organism>
<accession>A0ABT7IP96</accession>
<dbReference type="InterPro" id="IPR036873">
    <property type="entry name" value="Rhodanese-like_dom_sf"/>
</dbReference>
<feature type="domain" description="Rhodanese" evidence="1">
    <location>
        <begin position="21"/>
        <end position="108"/>
    </location>
</feature>
<dbReference type="EMBL" id="JAKZJU020000001">
    <property type="protein sequence ID" value="MDL2060203.1"/>
    <property type="molecule type" value="Genomic_DNA"/>
</dbReference>